<accession>A0A3N1NJ92</accession>
<evidence type="ECO:0000313" key="3">
    <source>
        <dbReference type="EMBL" id="ROQ19894.1"/>
    </source>
</evidence>
<keyword evidence="1" id="KW-0472">Membrane</keyword>
<dbReference type="EMBL" id="RJUK01000001">
    <property type="protein sequence ID" value="ROQ19894.1"/>
    <property type="molecule type" value="Genomic_DNA"/>
</dbReference>
<dbReference type="PANTHER" id="PTHR37461:SF1">
    <property type="entry name" value="ANTI-SIGMA-K FACTOR RSKA"/>
    <property type="match status" value="1"/>
</dbReference>
<protein>
    <submittedName>
        <fullName evidence="3">Anti-sigma-K factor RskA</fullName>
    </submittedName>
</protein>
<name>A0A3N1NJ92_9GAMM</name>
<dbReference type="GO" id="GO:0006417">
    <property type="term" value="P:regulation of translation"/>
    <property type="evidence" value="ECO:0007669"/>
    <property type="project" value="TreeGrafter"/>
</dbReference>
<feature type="transmembrane region" description="Helical" evidence="1">
    <location>
        <begin position="110"/>
        <end position="131"/>
    </location>
</feature>
<dbReference type="GO" id="GO:0005886">
    <property type="term" value="C:plasma membrane"/>
    <property type="evidence" value="ECO:0007669"/>
    <property type="project" value="InterPro"/>
</dbReference>
<dbReference type="PANTHER" id="PTHR37461">
    <property type="entry name" value="ANTI-SIGMA-K FACTOR RSKA"/>
    <property type="match status" value="1"/>
</dbReference>
<keyword evidence="1" id="KW-1133">Transmembrane helix</keyword>
<proteinExistence type="predicted"/>
<dbReference type="InterPro" id="IPR051474">
    <property type="entry name" value="Anti-sigma-K/W_factor"/>
</dbReference>
<dbReference type="Proteomes" id="UP000273643">
    <property type="component" value="Unassembled WGS sequence"/>
</dbReference>
<keyword evidence="4" id="KW-1185">Reference proteome</keyword>
<evidence type="ECO:0000313" key="4">
    <source>
        <dbReference type="Proteomes" id="UP000273643"/>
    </source>
</evidence>
<keyword evidence="1" id="KW-0812">Transmembrane</keyword>
<gene>
    <name evidence="3" type="ORF">EDC38_0485</name>
</gene>
<comment type="caution">
    <text evidence="3">The sequence shown here is derived from an EMBL/GenBank/DDBJ whole genome shotgun (WGS) entry which is preliminary data.</text>
</comment>
<feature type="domain" description="Anti-sigma K factor RskA C-terminal" evidence="2">
    <location>
        <begin position="115"/>
        <end position="232"/>
    </location>
</feature>
<organism evidence="3 4">
    <name type="scientific">Marinimicrobium koreense</name>
    <dbReference type="NCBI Taxonomy" id="306545"/>
    <lineage>
        <taxon>Bacteria</taxon>
        <taxon>Pseudomonadati</taxon>
        <taxon>Pseudomonadota</taxon>
        <taxon>Gammaproteobacteria</taxon>
        <taxon>Cellvibrionales</taxon>
        <taxon>Cellvibrionaceae</taxon>
        <taxon>Marinimicrobium</taxon>
    </lineage>
</organism>
<dbReference type="InterPro" id="IPR018764">
    <property type="entry name" value="RskA_C"/>
</dbReference>
<evidence type="ECO:0000259" key="2">
    <source>
        <dbReference type="Pfam" id="PF10099"/>
    </source>
</evidence>
<dbReference type="GO" id="GO:0016989">
    <property type="term" value="F:sigma factor antagonist activity"/>
    <property type="evidence" value="ECO:0007669"/>
    <property type="project" value="TreeGrafter"/>
</dbReference>
<dbReference type="Pfam" id="PF10099">
    <property type="entry name" value="RskA_C"/>
    <property type="match status" value="1"/>
</dbReference>
<dbReference type="OrthoDB" id="5298046at2"/>
<sequence>MNYLTEDRRNALAADYVLGTLQGRARIRFQKLLMQHSSLRTTVWRWERGLNGLGESLPSQTVPARVWEQIQMRIGAPLDVTSPDNSSREDKPQKKVLPIGVETRFDPWRWLAGLSTAAALFLAVVLIWPVMYPESPGQLVVVQSEKAQPLWLIEWTDSTFNVQATDRLVAQADKDYELWLVAADGRDPVSLGLLPKQGRRQLPRIALLDEVDINVLAVSLEPLGGSPTGKPTTVLYTAEPVNI</sequence>
<dbReference type="AlphaFoldDB" id="A0A3N1NJ92"/>
<evidence type="ECO:0000256" key="1">
    <source>
        <dbReference type="SAM" id="Phobius"/>
    </source>
</evidence>
<reference evidence="3 4" key="1">
    <citation type="submission" date="2018-11" db="EMBL/GenBank/DDBJ databases">
        <title>Genomic Encyclopedia of Type Strains, Phase IV (KMG-IV): sequencing the most valuable type-strain genomes for metagenomic binning, comparative biology and taxonomic classification.</title>
        <authorList>
            <person name="Goeker M."/>
        </authorList>
    </citation>
    <scope>NUCLEOTIDE SEQUENCE [LARGE SCALE GENOMIC DNA]</scope>
    <source>
        <strain evidence="3 4">DSM 16974</strain>
    </source>
</reference>
<dbReference type="RefSeq" id="WP_123637172.1">
    <property type="nucleotide sequence ID" value="NZ_RJUK01000001.1"/>
</dbReference>